<feature type="region of interest" description="Disordered" evidence="1">
    <location>
        <begin position="70"/>
        <end position="101"/>
    </location>
</feature>
<gene>
    <name evidence="2" type="ORF">T4A_12533</name>
</gene>
<proteinExistence type="predicted"/>
<evidence type="ECO:0000313" key="2">
    <source>
        <dbReference type="EMBL" id="KRY66538.1"/>
    </source>
</evidence>
<protein>
    <submittedName>
        <fullName evidence="2">Uncharacterized protein</fullName>
    </submittedName>
</protein>
<evidence type="ECO:0000256" key="1">
    <source>
        <dbReference type="SAM" id="MobiDB-lite"/>
    </source>
</evidence>
<dbReference type="AlphaFoldDB" id="A0A0V1DYE6"/>
<accession>A0A0V1DYE6</accession>
<comment type="caution">
    <text evidence="2">The sequence shown here is derived from an EMBL/GenBank/DDBJ whole genome shotgun (WGS) entry which is preliminary data.</text>
</comment>
<organism evidence="2 3">
    <name type="scientific">Trichinella pseudospiralis</name>
    <name type="common">Parasitic roundworm</name>
    <dbReference type="NCBI Taxonomy" id="6337"/>
    <lineage>
        <taxon>Eukaryota</taxon>
        <taxon>Metazoa</taxon>
        <taxon>Ecdysozoa</taxon>
        <taxon>Nematoda</taxon>
        <taxon>Enoplea</taxon>
        <taxon>Dorylaimia</taxon>
        <taxon>Trichinellida</taxon>
        <taxon>Trichinellidae</taxon>
        <taxon>Trichinella</taxon>
    </lineage>
</organism>
<name>A0A0V1DYE6_TRIPS</name>
<reference evidence="2 3" key="1">
    <citation type="submission" date="2015-01" db="EMBL/GenBank/DDBJ databases">
        <title>Evolution of Trichinella species and genotypes.</title>
        <authorList>
            <person name="Korhonen P.K."/>
            <person name="Edoardo P."/>
            <person name="Giuseppe L.R."/>
            <person name="Gasser R.B."/>
        </authorList>
    </citation>
    <scope>NUCLEOTIDE SEQUENCE [LARGE SCALE GENOMIC DNA]</scope>
    <source>
        <strain evidence="2">ISS13</strain>
    </source>
</reference>
<feature type="compositionally biased region" description="Acidic residues" evidence="1">
    <location>
        <begin position="82"/>
        <end position="92"/>
    </location>
</feature>
<dbReference type="EMBL" id="JYDR01000165">
    <property type="protein sequence ID" value="KRY66538.1"/>
    <property type="molecule type" value="Genomic_DNA"/>
</dbReference>
<dbReference type="Proteomes" id="UP000054632">
    <property type="component" value="Unassembled WGS sequence"/>
</dbReference>
<evidence type="ECO:0000313" key="3">
    <source>
        <dbReference type="Proteomes" id="UP000054632"/>
    </source>
</evidence>
<sequence>MCVLFLRQLAKQVEHLISVVADEHADIIILIRRSISVSQGLSTIVIILIKPAFGWPRIQACRPVLKCKLSAPSRVSTRQTDVDDEKDDEDADDTHHLLDNT</sequence>